<dbReference type="EMBL" id="BPLR01009736">
    <property type="protein sequence ID" value="GIY34157.1"/>
    <property type="molecule type" value="Genomic_DNA"/>
</dbReference>
<organism evidence="1 2">
    <name type="scientific">Caerostris extrusa</name>
    <name type="common">Bark spider</name>
    <name type="synonym">Caerostris bankana</name>
    <dbReference type="NCBI Taxonomy" id="172846"/>
    <lineage>
        <taxon>Eukaryota</taxon>
        <taxon>Metazoa</taxon>
        <taxon>Ecdysozoa</taxon>
        <taxon>Arthropoda</taxon>
        <taxon>Chelicerata</taxon>
        <taxon>Arachnida</taxon>
        <taxon>Araneae</taxon>
        <taxon>Araneomorphae</taxon>
        <taxon>Entelegynae</taxon>
        <taxon>Araneoidea</taxon>
        <taxon>Araneidae</taxon>
        <taxon>Caerostris</taxon>
    </lineage>
</organism>
<evidence type="ECO:0000313" key="2">
    <source>
        <dbReference type="Proteomes" id="UP001054945"/>
    </source>
</evidence>
<proteinExistence type="predicted"/>
<gene>
    <name evidence="1" type="ORF">CEXT_341551</name>
</gene>
<keyword evidence="2" id="KW-1185">Reference proteome</keyword>
<reference evidence="1 2" key="1">
    <citation type="submission" date="2021-06" db="EMBL/GenBank/DDBJ databases">
        <title>Caerostris extrusa draft genome.</title>
        <authorList>
            <person name="Kono N."/>
            <person name="Arakawa K."/>
        </authorList>
    </citation>
    <scope>NUCLEOTIDE SEQUENCE [LARGE SCALE GENOMIC DNA]</scope>
</reference>
<accession>A0AAV4SP36</accession>
<dbReference type="Proteomes" id="UP001054945">
    <property type="component" value="Unassembled WGS sequence"/>
</dbReference>
<protein>
    <submittedName>
        <fullName evidence="1">Uncharacterized protein</fullName>
    </submittedName>
</protein>
<comment type="caution">
    <text evidence="1">The sequence shown here is derived from an EMBL/GenBank/DDBJ whole genome shotgun (WGS) entry which is preliminary data.</text>
</comment>
<sequence>MQAAAINSGRSIRKLPLSCTQNRFIFSPIGKRPEQTRLFATRPLTVSLSVWVSGGALQLKSHSGLHVSPQIRILTKSVTLRQDVELPFMGLVTDIQCKHRFEFELSKKWRT</sequence>
<evidence type="ECO:0000313" key="1">
    <source>
        <dbReference type="EMBL" id="GIY34157.1"/>
    </source>
</evidence>
<dbReference type="AlphaFoldDB" id="A0AAV4SP36"/>
<name>A0AAV4SP36_CAEEX</name>